<dbReference type="AlphaFoldDB" id="A0A839F6N1"/>
<dbReference type="EMBL" id="JACGXL010000003">
    <property type="protein sequence ID" value="MBA8887884.1"/>
    <property type="molecule type" value="Genomic_DNA"/>
</dbReference>
<gene>
    <name evidence="2" type="ORF">FHW12_002108</name>
</gene>
<dbReference type="RefSeq" id="WP_182530970.1">
    <property type="nucleotide sequence ID" value="NZ_JACGXL010000003.1"/>
</dbReference>
<dbReference type="Gene3D" id="2.60.120.380">
    <property type="match status" value="2"/>
</dbReference>
<dbReference type="InterPro" id="IPR007280">
    <property type="entry name" value="Peptidase_C_arc/bac"/>
</dbReference>
<proteinExistence type="predicted"/>
<reference evidence="2 3" key="1">
    <citation type="submission" date="2020-07" db="EMBL/GenBank/DDBJ databases">
        <title>Genomic Encyclopedia of Type Strains, Phase IV (KMG-V): Genome sequencing to study the core and pangenomes of soil and plant-associated prokaryotes.</title>
        <authorList>
            <person name="Whitman W."/>
        </authorList>
    </citation>
    <scope>NUCLEOTIDE SEQUENCE [LARGE SCALE GENOMIC DNA]</scope>
    <source>
        <strain evidence="2 3">RH2WT43</strain>
    </source>
</reference>
<name>A0A839F6N1_9GAMM</name>
<evidence type="ECO:0000259" key="1">
    <source>
        <dbReference type="Pfam" id="PF04151"/>
    </source>
</evidence>
<keyword evidence="3" id="KW-1185">Reference proteome</keyword>
<organism evidence="2 3">
    <name type="scientific">Dokdonella fugitiva</name>
    <dbReference type="NCBI Taxonomy" id="328517"/>
    <lineage>
        <taxon>Bacteria</taxon>
        <taxon>Pseudomonadati</taxon>
        <taxon>Pseudomonadota</taxon>
        <taxon>Gammaproteobacteria</taxon>
        <taxon>Lysobacterales</taxon>
        <taxon>Rhodanobacteraceae</taxon>
        <taxon>Dokdonella</taxon>
    </lineage>
</organism>
<accession>A0A839F6N1</accession>
<dbReference type="Pfam" id="PF04151">
    <property type="entry name" value="PPC"/>
    <property type="match status" value="2"/>
</dbReference>
<feature type="domain" description="Peptidase C-terminal archaeal/bacterial" evidence="1">
    <location>
        <begin position="97"/>
        <end position="163"/>
    </location>
</feature>
<feature type="non-terminal residue" evidence="2">
    <location>
        <position position="1"/>
    </location>
</feature>
<protein>
    <recommendedName>
        <fullName evidence="1">Peptidase C-terminal archaeal/bacterial domain-containing protein</fullName>
    </recommendedName>
</protein>
<dbReference type="Proteomes" id="UP000550401">
    <property type="component" value="Unassembled WGS sequence"/>
</dbReference>
<evidence type="ECO:0000313" key="2">
    <source>
        <dbReference type="EMBL" id="MBA8887884.1"/>
    </source>
</evidence>
<comment type="caution">
    <text evidence="2">The sequence shown here is derived from an EMBL/GenBank/DDBJ whole genome shotgun (WGS) entry which is preliminary data.</text>
</comment>
<feature type="domain" description="Peptidase C-terminal archaeal/bacterial" evidence="1">
    <location>
        <begin position="3"/>
        <end position="54"/>
    </location>
</feature>
<evidence type="ECO:0000313" key="3">
    <source>
        <dbReference type="Proteomes" id="UP000550401"/>
    </source>
</evidence>
<sequence length="179" mass="18194">KFVTSGGSGDGDLYVKFGSAPTTSSYDCRSWATGNAETCNIATAQAGTYYVMINAYATFSGMSLTGSYTTGGGGGTALSNGVPVTGLAATAGNWTSDYTLVVPSGATNLKFVISGGSGDADLYVQLNAAPTTSSYLCRPYLSGNSETCTFASPTAGTYHARINAYSTFSGVTLTPSYTP</sequence>